<name>A0A0X8VDV1_ANAPI</name>
<sequence>MSKTVGLGAKPERAKPIPTEEGSKSSQTEMEKLFKKKKKVPEANKILKKEQEVPKKEVSHVRPDTGDQSENKE</sequence>
<feature type="compositionally biased region" description="Basic and acidic residues" evidence="1">
    <location>
        <begin position="40"/>
        <end position="73"/>
    </location>
</feature>
<accession>A0A0X8VDV1</accession>
<evidence type="ECO:0000313" key="3">
    <source>
        <dbReference type="EMBL" id="SHE95575.1"/>
    </source>
</evidence>
<protein>
    <submittedName>
        <fullName evidence="3">Uncharacterized protein</fullName>
    </submittedName>
</protein>
<evidence type="ECO:0000313" key="5">
    <source>
        <dbReference type="Proteomes" id="UP000184204"/>
    </source>
</evidence>
<dbReference type="AlphaFoldDB" id="A0A0X8VDV1"/>
<keyword evidence="4" id="KW-1185">Reference proteome</keyword>
<gene>
    <name evidence="2" type="ORF">CPRO_23250</name>
    <name evidence="3" type="ORF">SAMN02745151_02332</name>
</gene>
<reference evidence="2 4" key="1">
    <citation type="journal article" date="2016" name="Genome Announc.">
        <title>Complete Genome Sequence of the Amino Acid-Fermenting Clostridium propionicum X2 (DSM 1682).</title>
        <authorList>
            <person name="Poehlein A."/>
            <person name="Schlien K."/>
            <person name="Chowdhury N.P."/>
            <person name="Gottschalk G."/>
            <person name="Buckel W."/>
            <person name="Daniel R."/>
        </authorList>
    </citation>
    <scope>NUCLEOTIDE SEQUENCE [LARGE SCALE GENOMIC DNA]</scope>
    <source>
        <strain evidence="2 4">X2</strain>
    </source>
</reference>
<dbReference type="EMBL" id="CP014223">
    <property type="protein sequence ID" value="AMJ41892.1"/>
    <property type="molecule type" value="Genomic_DNA"/>
</dbReference>
<dbReference type="OrthoDB" id="9997560at2"/>
<evidence type="ECO:0000313" key="2">
    <source>
        <dbReference type="EMBL" id="AMJ41892.1"/>
    </source>
</evidence>
<dbReference type="RefSeq" id="WP_066051837.1">
    <property type="nucleotide sequence ID" value="NZ_CP014223.1"/>
</dbReference>
<dbReference type="EMBL" id="FQUA01000011">
    <property type="protein sequence ID" value="SHE95575.1"/>
    <property type="molecule type" value="Genomic_DNA"/>
</dbReference>
<evidence type="ECO:0000313" key="4">
    <source>
        <dbReference type="Proteomes" id="UP000068026"/>
    </source>
</evidence>
<dbReference type="KEGG" id="cpro:CPRO_23250"/>
<dbReference type="Proteomes" id="UP000068026">
    <property type="component" value="Chromosome"/>
</dbReference>
<reference evidence="4" key="2">
    <citation type="submission" date="2016-01" db="EMBL/GenBank/DDBJ databases">
        <authorList>
            <person name="Poehlein A."/>
            <person name="Schlien K."/>
            <person name="Gottschalk G."/>
            <person name="Buckel W."/>
            <person name="Daniel R."/>
        </authorList>
    </citation>
    <scope>NUCLEOTIDE SEQUENCE [LARGE SCALE GENOMIC DNA]</scope>
    <source>
        <strain evidence="4">X2</strain>
    </source>
</reference>
<proteinExistence type="predicted"/>
<organism evidence="3 5">
    <name type="scientific">Anaerotignum propionicum DSM 1682</name>
    <dbReference type="NCBI Taxonomy" id="991789"/>
    <lineage>
        <taxon>Bacteria</taxon>
        <taxon>Bacillati</taxon>
        <taxon>Bacillota</taxon>
        <taxon>Clostridia</taxon>
        <taxon>Lachnospirales</taxon>
        <taxon>Anaerotignaceae</taxon>
        <taxon>Anaerotignum</taxon>
    </lineage>
</organism>
<dbReference type="Proteomes" id="UP000184204">
    <property type="component" value="Unassembled WGS sequence"/>
</dbReference>
<reference evidence="5" key="4">
    <citation type="submission" date="2016-11" db="EMBL/GenBank/DDBJ databases">
        <authorList>
            <person name="Jaros S."/>
            <person name="Januszkiewicz K."/>
            <person name="Wedrychowicz H."/>
        </authorList>
    </citation>
    <scope>NUCLEOTIDE SEQUENCE [LARGE SCALE GENOMIC DNA]</scope>
    <source>
        <strain evidence="5">DSM 1682</strain>
    </source>
</reference>
<evidence type="ECO:0000256" key="1">
    <source>
        <dbReference type="SAM" id="MobiDB-lite"/>
    </source>
</evidence>
<feature type="region of interest" description="Disordered" evidence="1">
    <location>
        <begin position="1"/>
        <end position="73"/>
    </location>
</feature>
<reference evidence="3" key="3">
    <citation type="submission" date="2016-11" db="EMBL/GenBank/DDBJ databases">
        <authorList>
            <person name="Varghese N."/>
            <person name="Submissions S."/>
        </authorList>
    </citation>
    <scope>NUCLEOTIDE SEQUENCE</scope>
    <source>
        <strain evidence="3">DSM 1682</strain>
    </source>
</reference>